<feature type="transmembrane region" description="Helical" evidence="6">
    <location>
        <begin position="239"/>
        <end position="261"/>
    </location>
</feature>
<gene>
    <name evidence="7" type="ORF">QBC37DRAFT_487421</name>
</gene>
<feature type="region of interest" description="Disordered" evidence="5">
    <location>
        <begin position="268"/>
        <end position="330"/>
    </location>
</feature>
<keyword evidence="3 6" id="KW-1133">Transmembrane helix</keyword>
<feature type="compositionally biased region" description="Polar residues" evidence="5">
    <location>
        <begin position="391"/>
        <end position="402"/>
    </location>
</feature>
<dbReference type="GO" id="GO:0016020">
    <property type="term" value="C:membrane"/>
    <property type="evidence" value="ECO:0007669"/>
    <property type="project" value="UniProtKB-SubCell"/>
</dbReference>
<evidence type="ECO:0000256" key="1">
    <source>
        <dbReference type="ARBA" id="ARBA00004167"/>
    </source>
</evidence>
<feature type="compositionally biased region" description="Basic and acidic residues" evidence="5">
    <location>
        <begin position="301"/>
        <end position="312"/>
    </location>
</feature>
<evidence type="ECO:0000256" key="5">
    <source>
        <dbReference type="SAM" id="MobiDB-lite"/>
    </source>
</evidence>
<evidence type="ECO:0000256" key="6">
    <source>
        <dbReference type="SAM" id="Phobius"/>
    </source>
</evidence>
<feature type="region of interest" description="Disordered" evidence="5">
    <location>
        <begin position="178"/>
        <end position="231"/>
    </location>
</feature>
<keyword evidence="8" id="KW-1185">Reference proteome</keyword>
<reference evidence="7" key="1">
    <citation type="journal article" date="2023" name="Mol. Phylogenet. Evol.">
        <title>Genome-scale phylogeny and comparative genomics of the fungal order Sordariales.</title>
        <authorList>
            <person name="Hensen N."/>
            <person name="Bonometti L."/>
            <person name="Westerberg I."/>
            <person name="Brannstrom I.O."/>
            <person name="Guillou S."/>
            <person name="Cros-Aarteil S."/>
            <person name="Calhoun S."/>
            <person name="Haridas S."/>
            <person name="Kuo A."/>
            <person name="Mondo S."/>
            <person name="Pangilinan J."/>
            <person name="Riley R."/>
            <person name="LaButti K."/>
            <person name="Andreopoulos B."/>
            <person name="Lipzen A."/>
            <person name="Chen C."/>
            <person name="Yan M."/>
            <person name="Daum C."/>
            <person name="Ng V."/>
            <person name="Clum A."/>
            <person name="Steindorff A."/>
            <person name="Ohm R.A."/>
            <person name="Martin F."/>
            <person name="Silar P."/>
            <person name="Natvig D.O."/>
            <person name="Lalanne C."/>
            <person name="Gautier V."/>
            <person name="Ament-Velasquez S.L."/>
            <person name="Kruys A."/>
            <person name="Hutchinson M.I."/>
            <person name="Powell A.J."/>
            <person name="Barry K."/>
            <person name="Miller A.N."/>
            <person name="Grigoriev I.V."/>
            <person name="Debuchy R."/>
            <person name="Gladieux P."/>
            <person name="Hiltunen Thoren M."/>
            <person name="Johannesson H."/>
        </authorList>
    </citation>
    <scope>NUCLEOTIDE SEQUENCE</scope>
    <source>
        <strain evidence="7">PSN293</strain>
    </source>
</reference>
<dbReference type="EMBL" id="MU858287">
    <property type="protein sequence ID" value="KAK4207565.1"/>
    <property type="molecule type" value="Genomic_DNA"/>
</dbReference>
<keyword evidence="4 6" id="KW-0472">Membrane</keyword>
<keyword evidence="2 6" id="KW-0812">Transmembrane</keyword>
<sequence>MATNETEAPTTDDWENIGPLTTVFSPPPLCATKTFFYDEDTGIERYIWKDECFPPMTTTGLPGGLFRRYFSPGLCPSGWYNAQDYSTMFHGGPSLVSGESVAICCPSGYMPTFWPITGPRSTIGVCESALQSKVTAICDDCTGVTVLDTTNPVNGKHMTASEGTLMIRWQASDLPILSAAPAGSSPTRAPSTTSDNQASSTGSKRTSATRSDEPSTGSTQIGSGNHDNPPTGLSTAAKAGIGGGIAALVILAILVLAIYLLRRKKQKKIARTVSQDPDGPRELHEDTVEKAELPVISPEHLGAKELDTEAPPRKLATSEPPTKPELPGEEHAVLTTSELPADVHGGEALQGYHMGTPKGDYYPSSPAPAELDGQVGHSQPVSPQGDYHPSAQATGPTSPVVSEIASTSSPVAFYSPTENIDEYARLQEEETRLATRRTVLHETLSLIQEDERLRAEQEAVRRRLEELRKGTKGV</sequence>
<dbReference type="InterPro" id="IPR051694">
    <property type="entry name" value="Immunoregulatory_rcpt-like"/>
</dbReference>
<evidence type="ECO:0000256" key="3">
    <source>
        <dbReference type="ARBA" id="ARBA00022989"/>
    </source>
</evidence>
<dbReference type="GO" id="GO:0071944">
    <property type="term" value="C:cell periphery"/>
    <property type="evidence" value="ECO:0007669"/>
    <property type="project" value="UniProtKB-ARBA"/>
</dbReference>
<protein>
    <submittedName>
        <fullName evidence="7">Uncharacterized protein</fullName>
    </submittedName>
</protein>
<evidence type="ECO:0000256" key="4">
    <source>
        <dbReference type="ARBA" id="ARBA00023136"/>
    </source>
</evidence>
<evidence type="ECO:0000313" key="7">
    <source>
        <dbReference type="EMBL" id="KAK4207565.1"/>
    </source>
</evidence>
<reference evidence="7" key="2">
    <citation type="submission" date="2023-05" db="EMBL/GenBank/DDBJ databases">
        <authorList>
            <consortium name="Lawrence Berkeley National Laboratory"/>
            <person name="Steindorff A."/>
            <person name="Hensen N."/>
            <person name="Bonometti L."/>
            <person name="Westerberg I."/>
            <person name="Brannstrom I.O."/>
            <person name="Guillou S."/>
            <person name="Cros-Aarteil S."/>
            <person name="Calhoun S."/>
            <person name="Haridas S."/>
            <person name="Kuo A."/>
            <person name="Mondo S."/>
            <person name="Pangilinan J."/>
            <person name="Riley R."/>
            <person name="Labutti K."/>
            <person name="Andreopoulos B."/>
            <person name="Lipzen A."/>
            <person name="Chen C."/>
            <person name="Yanf M."/>
            <person name="Daum C."/>
            <person name="Ng V."/>
            <person name="Clum A."/>
            <person name="Ohm R."/>
            <person name="Martin F."/>
            <person name="Silar P."/>
            <person name="Natvig D."/>
            <person name="Lalanne C."/>
            <person name="Gautier V."/>
            <person name="Ament-Velasquez S.L."/>
            <person name="Kruys A."/>
            <person name="Hutchinson M.I."/>
            <person name="Powell A.J."/>
            <person name="Barry K."/>
            <person name="Miller A.N."/>
            <person name="Grigoriev I.V."/>
            <person name="Debuchy R."/>
            <person name="Gladieux P."/>
            <person name="Thoren M.H."/>
            <person name="Johannesson H."/>
        </authorList>
    </citation>
    <scope>NUCLEOTIDE SEQUENCE</scope>
    <source>
        <strain evidence="7">PSN293</strain>
    </source>
</reference>
<dbReference type="PANTHER" id="PTHR15549:SF30">
    <property type="entry name" value="MID2 DOMAIN-CONTAINING PROTEIN"/>
    <property type="match status" value="1"/>
</dbReference>
<comment type="caution">
    <text evidence="7">The sequence shown here is derived from an EMBL/GenBank/DDBJ whole genome shotgun (WGS) entry which is preliminary data.</text>
</comment>
<organism evidence="7 8">
    <name type="scientific">Rhypophila decipiens</name>
    <dbReference type="NCBI Taxonomy" id="261697"/>
    <lineage>
        <taxon>Eukaryota</taxon>
        <taxon>Fungi</taxon>
        <taxon>Dikarya</taxon>
        <taxon>Ascomycota</taxon>
        <taxon>Pezizomycotina</taxon>
        <taxon>Sordariomycetes</taxon>
        <taxon>Sordariomycetidae</taxon>
        <taxon>Sordariales</taxon>
        <taxon>Naviculisporaceae</taxon>
        <taxon>Rhypophila</taxon>
    </lineage>
</organism>
<dbReference type="PANTHER" id="PTHR15549">
    <property type="entry name" value="PAIRED IMMUNOGLOBULIN-LIKE TYPE 2 RECEPTOR"/>
    <property type="match status" value="1"/>
</dbReference>
<dbReference type="Proteomes" id="UP001301769">
    <property type="component" value="Unassembled WGS sequence"/>
</dbReference>
<name>A0AAN7B473_9PEZI</name>
<evidence type="ECO:0000256" key="2">
    <source>
        <dbReference type="ARBA" id="ARBA00022692"/>
    </source>
</evidence>
<proteinExistence type="predicted"/>
<dbReference type="CDD" id="cd12087">
    <property type="entry name" value="TM_EGFR-like"/>
    <property type="match status" value="1"/>
</dbReference>
<feature type="compositionally biased region" description="Basic and acidic residues" evidence="5">
    <location>
        <begin position="278"/>
        <end position="292"/>
    </location>
</feature>
<comment type="subcellular location">
    <subcellularLocation>
        <location evidence="1">Membrane</location>
        <topology evidence="1">Single-pass membrane protein</topology>
    </subcellularLocation>
</comment>
<accession>A0AAN7B473</accession>
<dbReference type="AlphaFoldDB" id="A0AAN7B473"/>
<feature type="compositionally biased region" description="Polar residues" evidence="5">
    <location>
        <begin position="184"/>
        <end position="231"/>
    </location>
</feature>
<feature type="region of interest" description="Disordered" evidence="5">
    <location>
        <begin position="347"/>
        <end position="402"/>
    </location>
</feature>
<evidence type="ECO:0000313" key="8">
    <source>
        <dbReference type="Proteomes" id="UP001301769"/>
    </source>
</evidence>